<dbReference type="Gene3D" id="3.40.50.300">
    <property type="entry name" value="P-loop containing nucleotide triphosphate hydrolases"/>
    <property type="match status" value="1"/>
</dbReference>
<dbReference type="Proteomes" id="UP000005561">
    <property type="component" value="Unassembled WGS sequence"/>
</dbReference>
<proteinExistence type="predicted"/>
<dbReference type="Pfam" id="PF09820">
    <property type="entry name" value="AAA-ATPase_like"/>
    <property type="match status" value="1"/>
</dbReference>
<accession>C6LJM3</accession>
<dbReference type="PANTHER" id="PTHR34825:SF1">
    <property type="entry name" value="AAA-ATPASE-LIKE DOMAIN-CONTAINING PROTEIN"/>
    <property type="match status" value="1"/>
</dbReference>
<dbReference type="OrthoDB" id="9766673at2"/>
<gene>
    <name evidence="2" type="ORF">BRYFOR_08860</name>
</gene>
<dbReference type="EMBL" id="ACCL02000021">
    <property type="protein sequence ID" value="EET59146.1"/>
    <property type="molecule type" value="Genomic_DNA"/>
</dbReference>
<dbReference type="AlphaFoldDB" id="C6LJM3"/>
<dbReference type="InterPro" id="IPR027417">
    <property type="entry name" value="P-loop_NTPase"/>
</dbReference>
<protein>
    <recommendedName>
        <fullName evidence="1">AAA-ATPase-like domain-containing protein</fullName>
    </recommendedName>
</protein>
<comment type="caution">
    <text evidence="2">The sequence shown here is derived from an EMBL/GenBank/DDBJ whole genome shotgun (WGS) entry which is preliminary data.</text>
</comment>
<keyword evidence="3" id="KW-1185">Reference proteome</keyword>
<evidence type="ECO:0000313" key="2">
    <source>
        <dbReference type="EMBL" id="EET59146.1"/>
    </source>
</evidence>
<evidence type="ECO:0000259" key="1">
    <source>
        <dbReference type="Pfam" id="PF09820"/>
    </source>
</evidence>
<dbReference type="RefSeq" id="WP_006863623.1">
    <property type="nucleotide sequence ID" value="NZ_ACCL02000021.1"/>
</dbReference>
<reference evidence="2" key="1">
    <citation type="submission" date="2009-07" db="EMBL/GenBank/DDBJ databases">
        <authorList>
            <person name="Weinstock G."/>
            <person name="Sodergren E."/>
            <person name="Clifton S."/>
            <person name="Fulton L."/>
            <person name="Fulton B."/>
            <person name="Courtney L."/>
            <person name="Fronick C."/>
            <person name="Harrison M."/>
            <person name="Strong C."/>
            <person name="Farmer C."/>
            <person name="Delahaunty K."/>
            <person name="Markovic C."/>
            <person name="Hall O."/>
            <person name="Minx P."/>
            <person name="Tomlinson C."/>
            <person name="Mitreva M."/>
            <person name="Nelson J."/>
            <person name="Hou S."/>
            <person name="Wollam A."/>
            <person name="Pepin K.H."/>
            <person name="Johnson M."/>
            <person name="Bhonagiri V."/>
            <person name="Nash W.E."/>
            <person name="Warren W."/>
            <person name="Chinwalla A."/>
            <person name="Mardis E.R."/>
            <person name="Wilson R.K."/>
        </authorList>
    </citation>
    <scope>NUCLEOTIDE SEQUENCE [LARGE SCALE GENOMIC DNA]</scope>
    <source>
        <strain evidence="2">DSM 14469</strain>
    </source>
</reference>
<evidence type="ECO:0000313" key="3">
    <source>
        <dbReference type="Proteomes" id="UP000005561"/>
    </source>
</evidence>
<sequence>MARTVGIGLQDFEKVRKRNVFYVDKTKFIQEWWESQDDVTLITRPRRFGKTLTMSMLEQFFSVDYQNRSDLFEGLYIWQKEEYRRLQGTYPVIFLSFANVKETSFSETRKKLCKTIQLLYRKYSFLLEGDLLSESEKEEFLKVSPDMEDYAASLSLQQLSNYLYRYYGKNVLILLDEYDTPMQEAYVNGFWNELSSFTRNLFNATFKGNPYLERAIMTGITRISKESIFSDLNNLKAITVTSEKYADCFGFTEAEVFSALDEYGLSDKKPEVKAWYDGFVFGNKADIYNPWSIINYLAEHKLGAYWANTSSNSLVGKLLREGSKNIKQDFEILLKGGCLKKVIDEQIVYNQLHAKESAIWSLLLAGGYLKAVQTEQIASTGTVYYYLELTNKEVRSMFCNMIHEWFADYDSGYNDFVKALLQNDLKAMNVYMNRVAMATFSFFDSGSRPSAESEPERFYHGFVLGLLVDLGERYVITSNRESGFGRYDVMLEPKNPADDAIILEFKVRDAQEEPDLNATVQSALQQIEEKKYAEALISRGIPPEKIRRYGFAFQGKKILIG</sequence>
<dbReference type="PANTHER" id="PTHR34825">
    <property type="entry name" value="CONSERVED PROTEIN, WITH A WEAK D-GALACTARATE DEHYDRATASE/ALTRONATE HYDROLASE DOMAIN"/>
    <property type="match status" value="1"/>
</dbReference>
<dbReference type="STRING" id="168384.SAMN05660368_01955"/>
<dbReference type="InterPro" id="IPR018631">
    <property type="entry name" value="AAA-ATPase-like_dom"/>
</dbReference>
<feature type="domain" description="AAA-ATPase-like" evidence="1">
    <location>
        <begin position="7"/>
        <end position="229"/>
    </location>
</feature>
<dbReference type="eggNOG" id="COG4637">
    <property type="taxonomic scope" value="Bacteria"/>
</dbReference>
<dbReference type="SUPFAM" id="SSF52540">
    <property type="entry name" value="P-loop containing nucleoside triphosphate hydrolases"/>
    <property type="match status" value="1"/>
</dbReference>
<dbReference type="InterPro" id="IPR012547">
    <property type="entry name" value="PDDEXK_9"/>
</dbReference>
<name>C6LJM3_9FIRM</name>
<dbReference type="Pfam" id="PF08011">
    <property type="entry name" value="PDDEXK_9"/>
    <property type="match status" value="1"/>
</dbReference>
<organism evidence="2 3">
    <name type="scientific">Marvinbryantia formatexigens DSM 14469</name>
    <dbReference type="NCBI Taxonomy" id="478749"/>
    <lineage>
        <taxon>Bacteria</taxon>
        <taxon>Bacillati</taxon>
        <taxon>Bacillota</taxon>
        <taxon>Clostridia</taxon>
        <taxon>Lachnospirales</taxon>
        <taxon>Lachnospiraceae</taxon>
        <taxon>Marvinbryantia</taxon>
    </lineage>
</organism>